<evidence type="ECO:0000256" key="1">
    <source>
        <dbReference type="SAM" id="MobiDB-lite"/>
    </source>
</evidence>
<feature type="compositionally biased region" description="Basic and acidic residues" evidence="1">
    <location>
        <begin position="29"/>
        <end position="45"/>
    </location>
</feature>
<keyword evidence="3" id="KW-1185">Reference proteome</keyword>
<name>A0ABX0BFD4_9MICO</name>
<organism evidence="2 3">
    <name type="scientific">Cellulosimicrobium composti</name>
    <dbReference type="NCBI Taxonomy" id="2672572"/>
    <lineage>
        <taxon>Bacteria</taxon>
        <taxon>Bacillati</taxon>
        <taxon>Actinomycetota</taxon>
        <taxon>Actinomycetes</taxon>
        <taxon>Micrococcales</taxon>
        <taxon>Promicromonosporaceae</taxon>
        <taxon>Cellulosimicrobium</taxon>
    </lineage>
</organism>
<evidence type="ECO:0000313" key="3">
    <source>
        <dbReference type="Proteomes" id="UP000471672"/>
    </source>
</evidence>
<comment type="caution">
    <text evidence="2">The sequence shown here is derived from an EMBL/GenBank/DDBJ whole genome shotgun (WGS) entry which is preliminary data.</text>
</comment>
<reference evidence="2 3" key="1">
    <citation type="journal article" date="2021" name="Arch. Microbiol.">
        <title>Cellulosimicrobium fucosivorans sp. nov., isolated from San Elijo Lagoon, contains a fucose metabolic pathway linked to carotenoid production.</title>
        <authorList>
            <person name="Aviles F.A."/>
            <person name="Kyndt J.A."/>
        </authorList>
    </citation>
    <scope>NUCLEOTIDE SEQUENCE [LARGE SCALE GENOMIC DNA]</scope>
    <source>
        <strain evidence="2 3">SE3</strain>
    </source>
</reference>
<feature type="region of interest" description="Disordered" evidence="1">
    <location>
        <begin position="1"/>
        <end position="45"/>
    </location>
</feature>
<accession>A0ABX0BFD4</accession>
<gene>
    <name evidence="2" type="ORF">GYH36_11185</name>
</gene>
<dbReference type="RefSeq" id="WP_162289874.1">
    <property type="nucleotide sequence ID" value="NZ_JAAFAN010000034.1"/>
</dbReference>
<sequence length="45" mass="4519">MTARTSVRESLAASTGAGSSSLFGSDARAVLDDRPGVAPAPEERA</sequence>
<dbReference type="Proteomes" id="UP000471672">
    <property type="component" value="Unassembled WGS sequence"/>
</dbReference>
<dbReference type="EMBL" id="JAAFAN010000034">
    <property type="protein sequence ID" value="NDO90025.1"/>
    <property type="molecule type" value="Genomic_DNA"/>
</dbReference>
<feature type="compositionally biased region" description="Low complexity" evidence="1">
    <location>
        <begin position="10"/>
        <end position="25"/>
    </location>
</feature>
<evidence type="ECO:0000313" key="2">
    <source>
        <dbReference type="EMBL" id="NDO90025.1"/>
    </source>
</evidence>
<proteinExistence type="predicted"/>
<protein>
    <submittedName>
        <fullName evidence="2">Uncharacterized protein</fullName>
    </submittedName>
</protein>